<name>A0A0L6VC66_9BASI</name>
<keyword evidence="2" id="KW-0812">Transmembrane</keyword>
<accession>A0A0L6VC66</accession>
<evidence type="ECO:0000256" key="1">
    <source>
        <dbReference type="SAM" id="MobiDB-lite"/>
    </source>
</evidence>
<evidence type="ECO:0000256" key="2">
    <source>
        <dbReference type="SAM" id="Phobius"/>
    </source>
</evidence>
<evidence type="ECO:0000313" key="4">
    <source>
        <dbReference type="Proteomes" id="UP000037035"/>
    </source>
</evidence>
<feature type="region of interest" description="Disordered" evidence="1">
    <location>
        <begin position="1"/>
        <end position="22"/>
    </location>
</feature>
<dbReference type="EMBL" id="LAVV01006934">
    <property type="protein sequence ID" value="KNZ57730.1"/>
    <property type="molecule type" value="Genomic_DNA"/>
</dbReference>
<protein>
    <submittedName>
        <fullName evidence="3">Uncharacterized protein</fullName>
    </submittedName>
</protein>
<feature type="transmembrane region" description="Helical" evidence="2">
    <location>
        <begin position="502"/>
        <end position="522"/>
    </location>
</feature>
<keyword evidence="2" id="KW-1133">Transmembrane helix</keyword>
<dbReference type="Proteomes" id="UP000037035">
    <property type="component" value="Unassembled WGS sequence"/>
</dbReference>
<comment type="caution">
    <text evidence="3">The sequence shown here is derived from an EMBL/GenBank/DDBJ whole genome shotgun (WGS) entry which is preliminary data.</text>
</comment>
<organism evidence="3 4">
    <name type="scientific">Puccinia sorghi</name>
    <dbReference type="NCBI Taxonomy" id="27349"/>
    <lineage>
        <taxon>Eukaryota</taxon>
        <taxon>Fungi</taxon>
        <taxon>Dikarya</taxon>
        <taxon>Basidiomycota</taxon>
        <taxon>Pucciniomycotina</taxon>
        <taxon>Pucciniomycetes</taxon>
        <taxon>Pucciniales</taxon>
        <taxon>Pucciniaceae</taxon>
        <taxon>Puccinia</taxon>
    </lineage>
</organism>
<keyword evidence="4" id="KW-1185">Reference proteome</keyword>
<feature type="transmembrane region" description="Helical" evidence="2">
    <location>
        <begin position="248"/>
        <end position="269"/>
    </location>
</feature>
<sequence length="712" mass="81253">MRSTRVLGVGSGGPEQQGRSRANELGWCGREWKKRTECGGGDKVVVGMRVAGRIGKEQGVGVWEGGGSFLNTHNRGYIIYLTIYQEGRQGGKKSQVNTSITQGRKLRISFRVSRGKENFTQKKPKSIWNQWRRTNSLSSAQFFFPDCVGCVFFDFDQQNLPFILKKESRLLIKINKMIPVTFENFLLRIKTISSGSSNFPSAGVGHSFFCLVLTQESLTAPFFNIMIQIKFYILSLFHNIQVHHDDTISFFFFLFFHHFLVFQVNFLVLNFHKTSYISGGHFLCNPHSKRQNWSGETQKNAPDRLLGLPGPKFGLHFWGLQIHGRVANPASFDLHIFFLPFICLIPQPLKSSCSLAEELKTNQKCHLCVSNFCTVKRQTKYYIHCAEGLLKSEINLCHPPLGINSTQSDQLHTPETPNTRLGDMYKWREVAGKYLIRLTQPEVMVLQKIILRNMGRLQGRSFRDITSIPGEIDREKGVPLLKLVGEYSLSQRRHLLYSRGPLKLLVWFIVHLVYFNSFYVPMTSCCIVCSTKACLQDYCNLTVYFSASFLARFELFIDYVFMVHKDITILQSFGYSGFSDPPCLNVPAQWYMHLLNGLTQGSYTSYSLLLNPSSTFSRFFNINILQDQHGSHKQDRLMYSNDHPTPLHQIKHDIILLSSIHVHLSLLPQSQLSLILCCLFSSSYSLIFVCLLSKSLISSQISFPLSLLLNSP</sequence>
<dbReference type="VEuPathDB" id="FungiDB:VP01_2087g4"/>
<proteinExistence type="predicted"/>
<keyword evidence="2" id="KW-0472">Membrane</keyword>
<dbReference type="AlphaFoldDB" id="A0A0L6VC66"/>
<reference evidence="3 4" key="1">
    <citation type="submission" date="2015-08" db="EMBL/GenBank/DDBJ databases">
        <title>Next Generation Sequencing and Analysis of the Genome of Puccinia sorghi L Schw, the Causal Agent of Maize Common Rust.</title>
        <authorList>
            <person name="Rochi L."/>
            <person name="Burguener G."/>
            <person name="Darino M."/>
            <person name="Turjanski A."/>
            <person name="Kreff E."/>
            <person name="Dieguez M.J."/>
            <person name="Sacco F."/>
        </authorList>
    </citation>
    <scope>NUCLEOTIDE SEQUENCE [LARGE SCALE GENOMIC DNA]</scope>
    <source>
        <strain evidence="3 4">RO10H11247</strain>
    </source>
</reference>
<evidence type="ECO:0000313" key="3">
    <source>
        <dbReference type="EMBL" id="KNZ57730.1"/>
    </source>
</evidence>
<feature type="transmembrane region" description="Helical" evidence="2">
    <location>
        <begin position="672"/>
        <end position="692"/>
    </location>
</feature>
<gene>
    <name evidence="3" type="ORF">VP01_2087g4</name>
</gene>